<evidence type="ECO:0000313" key="6">
    <source>
        <dbReference type="Proteomes" id="UP000708208"/>
    </source>
</evidence>
<feature type="region of interest" description="Disordered" evidence="3">
    <location>
        <begin position="184"/>
        <end position="220"/>
    </location>
</feature>
<comment type="caution">
    <text evidence="5">The sequence shown here is derived from an EMBL/GenBank/DDBJ whole genome shotgun (WGS) entry which is preliminary data.</text>
</comment>
<dbReference type="InterPro" id="IPR055220">
    <property type="entry name" value="SPRTN_ZBD"/>
</dbReference>
<feature type="domain" description="SprT-like" evidence="4">
    <location>
        <begin position="18"/>
        <end position="187"/>
    </location>
</feature>
<dbReference type="GO" id="GO:0006974">
    <property type="term" value="P:DNA damage response"/>
    <property type="evidence" value="ECO:0007669"/>
    <property type="project" value="InterPro"/>
</dbReference>
<proteinExistence type="predicted"/>
<dbReference type="OrthoDB" id="5236983at2759"/>
<gene>
    <name evidence="5" type="ORF">AFUS01_LOCUS27282</name>
</gene>
<keyword evidence="2" id="KW-0539">Nucleus</keyword>
<reference evidence="5" key="1">
    <citation type="submission" date="2021-06" db="EMBL/GenBank/DDBJ databases">
        <authorList>
            <person name="Hodson N. C."/>
            <person name="Mongue J. A."/>
            <person name="Jaron S. K."/>
        </authorList>
    </citation>
    <scope>NUCLEOTIDE SEQUENCE</scope>
</reference>
<dbReference type="AlphaFoldDB" id="A0A8J2PJS4"/>
<dbReference type="Proteomes" id="UP000708208">
    <property type="component" value="Unassembled WGS sequence"/>
</dbReference>
<dbReference type="GO" id="GO:0031593">
    <property type="term" value="F:polyubiquitin modification-dependent protein binding"/>
    <property type="evidence" value="ECO:0007669"/>
    <property type="project" value="TreeGrafter"/>
</dbReference>
<protein>
    <recommendedName>
        <fullName evidence="4">SprT-like domain-containing protein</fullName>
    </recommendedName>
</protein>
<dbReference type="Pfam" id="PF10263">
    <property type="entry name" value="SprT-like"/>
    <property type="match status" value="1"/>
</dbReference>
<dbReference type="PANTHER" id="PTHR21220:SF0">
    <property type="entry name" value="DNA-DEPENDENT METALLOPROTEASE SPRTN"/>
    <property type="match status" value="1"/>
</dbReference>
<dbReference type="InterPro" id="IPR006640">
    <property type="entry name" value="SprT-like_domain"/>
</dbReference>
<keyword evidence="6" id="KW-1185">Reference proteome</keyword>
<evidence type="ECO:0000256" key="1">
    <source>
        <dbReference type="ARBA" id="ARBA00004123"/>
    </source>
</evidence>
<dbReference type="GO" id="GO:0005634">
    <property type="term" value="C:nucleus"/>
    <property type="evidence" value="ECO:0007669"/>
    <property type="project" value="UniProtKB-SubCell"/>
</dbReference>
<evidence type="ECO:0000256" key="2">
    <source>
        <dbReference type="ARBA" id="ARBA00023242"/>
    </source>
</evidence>
<dbReference type="SMART" id="SM00731">
    <property type="entry name" value="SprT"/>
    <property type="match status" value="1"/>
</dbReference>
<comment type="subcellular location">
    <subcellularLocation>
        <location evidence="1">Nucleus</location>
    </subcellularLocation>
</comment>
<dbReference type="InterPro" id="IPR044245">
    <property type="entry name" value="Spartan"/>
</dbReference>
<dbReference type="EMBL" id="CAJVCH010375524">
    <property type="protein sequence ID" value="CAG7816674.1"/>
    <property type="molecule type" value="Genomic_DNA"/>
</dbReference>
<feature type="compositionally biased region" description="Polar residues" evidence="3">
    <location>
        <begin position="190"/>
        <end position="202"/>
    </location>
</feature>
<evidence type="ECO:0000313" key="5">
    <source>
        <dbReference type="EMBL" id="CAG7816674.1"/>
    </source>
</evidence>
<evidence type="ECO:0000256" key="3">
    <source>
        <dbReference type="SAM" id="MobiDB-lite"/>
    </source>
</evidence>
<evidence type="ECO:0000259" key="4">
    <source>
        <dbReference type="SMART" id="SM00731"/>
    </source>
</evidence>
<organism evidence="5 6">
    <name type="scientific">Allacma fusca</name>
    <dbReference type="NCBI Taxonomy" id="39272"/>
    <lineage>
        <taxon>Eukaryota</taxon>
        <taxon>Metazoa</taxon>
        <taxon>Ecdysozoa</taxon>
        <taxon>Arthropoda</taxon>
        <taxon>Hexapoda</taxon>
        <taxon>Collembola</taxon>
        <taxon>Symphypleona</taxon>
        <taxon>Sminthuridae</taxon>
        <taxon>Allacma</taxon>
    </lineage>
</organism>
<dbReference type="GO" id="GO:0004222">
    <property type="term" value="F:metalloendopeptidase activity"/>
    <property type="evidence" value="ECO:0007669"/>
    <property type="project" value="InterPro"/>
</dbReference>
<accession>A0A8J2PJS4</accession>
<dbReference type="GO" id="GO:0003697">
    <property type="term" value="F:single-stranded DNA binding"/>
    <property type="evidence" value="ECO:0007669"/>
    <property type="project" value="InterPro"/>
</dbReference>
<dbReference type="PANTHER" id="PTHR21220">
    <property type="entry name" value="DNA-DEPENDENT METALLOPROTEASE SPRTN"/>
    <property type="match status" value="1"/>
</dbReference>
<sequence length="220" mass="25150">MALDSIVAARLELLDPNPDPTELFTKFNKDYFQGKLSNVTIKWSSRMTSTVGICTFKGKREGCVIKLSVPLLALRSRKDLIETLLHEMIHAYLFIVDGDKEREEHGPKFLSHMNRINRRSGCNITIYHDFDSEMEYFQSHVWRCDGPCRNQLPDQGIIRKSINRPPGPSDSWWDNHKKSCKGKFKKISEPTWNPATLTSPPSSEVKGSRRASLQKASART</sequence>
<dbReference type="Pfam" id="PF22934">
    <property type="entry name" value="SPRTN_ZBD"/>
    <property type="match status" value="1"/>
</dbReference>
<name>A0A8J2PJS4_9HEXA</name>